<dbReference type="Proteomes" id="UP000821853">
    <property type="component" value="Unassembled WGS sequence"/>
</dbReference>
<evidence type="ECO:0000256" key="1">
    <source>
        <dbReference type="SAM" id="Phobius"/>
    </source>
</evidence>
<dbReference type="OrthoDB" id="6500615at2759"/>
<comment type="caution">
    <text evidence="2">The sequence shown here is derived from an EMBL/GenBank/DDBJ whole genome shotgun (WGS) entry which is preliminary data.</text>
</comment>
<organism evidence="2 3">
    <name type="scientific">Haemaphysalis longicornis</name>
    <name type="common">Bush tick</name>
    <dbReference type="NCBI Taxonomy" id="44386"/>
    <lineage>
        <taxon>Eukaryota</taxon>
        <taxon>Metazoa</taxon>
        <taxon>Ecdysozoa</taxon>
        <taxon>Arthropoda</taxon>
        <taxon>Chelicerata</taxon>
        <taxon>Arachnida</taxon>
        <taxon>Acari</taxon>
        <taxon>Parasitiformes</taxon>
        <taxon>Ixodida</taxon>
        <taxon>Ixodoidea</taxon>
        <taxon>Ixodidae</taxon>
        <taxon>Haemaphysalinae</taxon>
        <taxon>Haemaphysalis</taxon>
    </lineage>
</organism>
<keyword evidence="3" id="KW-1185">Reference proteome</keyword>
<dbReference type="EMBL" id="JABSTR010000003">
    <property type="protein sequence ID" value="KAH9365081.1"/>
    <property type="molecule type" value="Genomic_DNA"/>
</dbReference>
<gene>
    <name evidence="2" type="ORF">HPB48_011903</name>
</gene>
<keyword evidence="1" id="KW-0472">Membrane</keyword>
<sequence length="98" mass="10509">MARMSATALSEAPAGYLLSVVAVDVEKLNIAVIIFARDSCGILCLPLLLWMLAKRVGALPVAGCVCWQLACLILYVAASKLQVALWVSSDRRLPHLSV</sequence>
<keyword evidence="1" id="KW-0812">Transmembrane</keyword>
<reference evidence="2 3" key="1">
    <citation type="journal article" date="2020" name="Cell">
        <title>Large-Scale Comparative Analyses of Tick Genomes Elucidate Their Genetic Diversity and Vector Capacities.</title>
        <authorList>
            <consortium name="Tick Genome and Microbiome Consortium (TIGMIC)"/>
            <person name="Jia N."/>
            <person name="Wang J."/>
            <person name="Shi W."/>
            <person name="Du L."/>
            <person name="Sun Y."/>
            <person name="Zhan W."/>
            <person name="Jiang J.F."/>
            <person name="Wang Q."/>
            <person name="Zhang B."/>
            <person name="Ji P."/>
            <person name="Bell-Sakyi L."/>
            <person name="Cui X.M."/>
            <person name="Yuan T.T."/>
            <person name="Jiang B.G."/>
            <person name="Yang W.F."/>
            <person name="Lam T.T."/>
            <person name="Chang Q.C."/>
            <person name="Ding S.J."/>
            <person name="Wang X.J."/>
            <person name="Zhu J.G."/>
            <person name="Ruan X.D."/>
            <person name="Zhao L."/>
            <person name="Wei J.T."/>
            <person name="Ye R.Z."/>
            <person name="Que T.C."/>
            <person name="Du C.H."/>
            <person name="Zhou Y.H."/>
            <person name="Cheng J.X."/>
            <person name="Dai P.F."/>
            <person name="Guo W.B."/>
            <person name="Han X.H."/>
            <person name="Huang E.J."/>
            <person name="Li L.F."/>
            <person name="Wei W."/>
            <person name="Gao Y.C."/>
            <person name="Liu J.Z."/>
            <person name="Shao H.Z."/>
            <person name="Wang X."/>
            <person name="Wang C.C."/>
            <person name="Yang T.C."/>
            <person name="Huo Q.B."/>
            <person name="Li W."/>
            <person name="Chen H.Y."/>
            <person name="Chen S.E."/>
            <person name="Zhou L.G."/>
            <person name="Ni X.B."/>
            <person name="Tian J.H."/>
            <person name="Sheng Y."/>
            <person name="Liu T."/>
            <person name="Pan Y.S."/>
            <person name="Xia L.Y."/>
            <person name="Li J."/>
            <person name="Zhao F."/>
            <person name="Cao W.C."/>
        </authorList>
    </citation>
    <scope>NUCLEOTIDE SEQUENCE [LARGE SCALE GENOMIC DNA]</scope>
    <source>
        <strain evidence="2">HaeL-2018</strain>
    </source>
</reference>
<feature type="transmembrane region" description="Helical" evidence="1">
    <location>
        <begin position="59"/>
        <end position="78"/>
    </location>
</feature>
<name>A0A9J6FS36_HAELO</name>
<keyword evidence="1" id="KW-1133">Transmembrane helix</keyword>
<evidence type="ECO:0000313" key="2">
    <source>
        <dbReference type="EMBL" id="KAH9365081.1"/>
    </source>
</evidence>
<dbReference type="AlphaFoldDB" id="A0A9J6FS36"/>
<feature type="transmembrane region" description="Helical" evidence="1">
    <location>
        <begin position="32"/>
        <end position="52"/>
    </location>
</feature>
<dbReference type="VEuPathDB" id="VectorBase:HLOH_057377"/>
<evidence type="ECO:0000313" key="3">
    <source>
        <dbReference type="Proteomes" id="UP000821853"/>
    </source>
</evidence>
<dbReference type="OMA" id="IFARDSC"/>
<proteinExistence type="predicted"/>
<protein>
    <submittedName>
        <fullName evidence="2">Uncharacterized protein</fullName>
    </submittedName>
</protein>
<accession>A0A9J6FS36</accession>